<evidence type="ECO:0008006" key="4">
    <source>
        <dbReference type="Google" id="ProtNLM"/>
    </source>
</evidence>
<gene>
    <name evidence="2" type="ORF">EM595_p0241</name>
</gene>
<geneLocation type="plasmid" evidence="3">
    <name>pEM01</name>
</geneLocation>
<feature type="transmembrane region" description="Helical" evidence="1">
    <location>
        <begin position="153"/>
        <end position="176"/>
    </location>
</feature>
<name>A0A0U5LB47_9GAMM</name>
<proteinExistence type="predicted"/>
<feature type="transmembrane region" description="Helical" evidence="1">
    <location>
        <begin position="182"/>
        <end position="204"/>
    </location>
</feature>
<keyword evidence="1" id="KW-1133">Transmembrane helix</keyword>
<accession>A0A0U5LB47</accession>
<dbReference type="RefSeq" id="WP_067436177.1">
    <property type="nucleotide sequence ID" value="NZ_JAOSHQ010000002.1"/>
</dbReference>
<dbReference type="Proteomes" id="UP000059419">
    <property type="component" value="Plasmid pEM01"/>
</dbReference>
<evidence type="ECO:0000256" key="1">
    <source>
        <dbReference type="SAM" id="Phobius"/>
    </source>
</evidence>
<organism evidence="2 3">
    <name type="scientific">Duffyella gerundensis</name>
    <dbReference type="NCBI Taxonomy" id="1619313"/>
    <lineage>
        <taxon>Bacteria</taxon>
        <taxon>Pseudomonadati</taxon>
        <taxon>Pseudomonadota</taxon>
        <taxon>Gammaproteobacteria</taxon>
        <taxon>Enterobacterales</taxon>
        <taxon>Erwiniaceae</taxon>
        <taxon>Duffyella</taxon>
    </lineage>
</organism>
<keyword evidence="1" id="KW-0472">Membrane</keyword>
<keyword evidence="3" id="KW-1185">Reference proteome</keyword>
<dbReference type="PATRIC" id="fig|1619313.3.peg.3848"/>
<evidence type="ECO:0000313" key="2">
    <source>
        <dbReference type="EMBL" id="CUU25939.1"/>
    </source>
</evidence>
<evidence type="ECO:0000313" key="3">
    <source>
        <dbReference type="Proteomes" id="UP000059419"/>
    </source>
</evidence>
<dbReference type="AlphaFoldDB" id="A0A0U5LB47"/>
<dbReference type="KEGG" id="ege:EM595_p0241"/>
<keyword evidence="1" id="KW-0812">Transmembrane</keyword>
<reference evidence="3" key="1">
    <citation type="submission" date="2015-11" db="EMBL/GenBank/DDBJ databases">
        <authorList>
            <person name="Blom J."/>
        </authorList>
    </citation>
    <scope>NUCLEOTIDE SEQUENCE [LARGE SCALE GENOMIC DNA]</scope>
    <source>
        <plasmid evidence="3">pEM01</plasmid>
    </source>
</reference>
<protein>
    <recommendedName>
        <fullName evidence="4">Chemotaxis protein</fullName>
    </recommendedName>
</protein>
<feature type="transmembrane region" description="Helical" evidence="1">
    <location>
        <begin position="119"/>
        <end position="141"/>
    </location>
</feature>
<sequence length="361" mass="38110">MPIPLIILGGAAIVTALGGKKAYDGYQKKSEAEDLHNRAEIRYKERKALFDKANEVSSVKLDKLGKKELQIGSEFKEFHTLAKELLQAISSVNHQEIELKIPVHKLNSIERLAISATEYLSTVVGAGASGAAAGFAVYSGVMAFAAASTGTPIAALSGAAAYNATMAAIGGGSLAAGGWGMAGGAMILGGAVVAPLILIAGWAYDSHATKALENAKEAARQSNDAIDKMDQAEAHLNRVNKYVDSIYQSLERMHGTFTTSYLVPLKAMHTRIMARHAGQITEKETDDCVALIQNGYILAAIMTSIVTTPLFEPVTDIKSKAVIKEGVIQLKTDENGINVLNSAALDKALSDADADFSGKFA</sequence>
<dbReference type="OrthoDB" id="6834370at2"/>
<dbReference type="EMBL" id="LN907828">
    <property type="protein sequence ID" value="CUU25939.1"/>
    <property type="molecule type" value="Genomic_DNA"/>
</dbReference>